<dbReference type="OrthoDB" id="10256524at2759"/>
<feature type="chain" id="PRO_5002482422" description="Peptidase S8/S53 domain-containing protein" evidence="8">
    <location>
        <begin position="21"/>
        <end position="980"/>
    </location>
</feature>
<dbReference type="PANTHER" id="PTHR43806:SF66">
    <property type="entry name" value="SERIN ENDOPEPTIDASE"/>
    <property type="match status" value="1"/>
</dbReference>
<evidence type="ECO:0000256" key="4">
    <source>
        <dbReference type="ARBA" id="ARBA00022801"/>
    </source>
</evidence>
<dbReference type="GO" id="GO:0006508">
    <property type="term" value="P:proteolysis"/>
    <property type="evidence" value="ECO:0007669"/>
    <property type="project" value="UniProtKB-KW"/>
</dbReference>
<evidence type="ECO:0000259" key="10">
    <source>
        <dbReference type="Pfam" id="PF06280"/>
    </source>
</evidence>
<evidence type="ECO:0008006" key="13">
    <source>
        <dbReference type="Google" id="ProtNLM"/>
    </source>
</evidence>
<reference evidence="11 12" key="1">
    <citation type="submission" date="2015-03" db="EMBL/GenBank/DDBJ databases">
        <authorList>
            <person name="Radwan O."/>
            <person name="Al-Naeli F.A."/>
            <person name="Rendon G.A."/>
            <person name="Fields C."/>
        </authorList>
    </citation>
    <scope>NUCLEOTIDE SEQUENCE [LARGE SCALE GENOMIC DNA]</scope>
    <source>
        <strain evidence="11">CR-DP1</strain>
    </source>
</reference>
<feature type="domain" description="Peptidase S8/S53" evidence="9">
    <location>
        <begin position="189"/>
        <end position="621"/>
    </location>
</feature>
<evidence type="ECO:0000256" key="1">
    <source>
        <dbReference type="ARBA" id="ARBA00011073"/>
    </source>
</evidence>
<feature type="domain" description="C5a peptidase/Subtilisin-like protease SBT2-like Fn3-like" evidence="10">
    <location>
        <begin position="668"/>
        <end position="787"/>
    </location>
</feature>
<gene>
    <name evidence="11" type="ORF">TD95_003301</name>
</gene>
<dbReference type="Proteomes" id="UP000033483">
    <property type="component" value="Unassembled WGS sequence"/>
</dbReference>
<sequence>MQSFLTSGLALLSLGGLAAARHGQTMSTDTGAVIPGAYFIELHKDASSLSSRSAPVTFAERVKRDEGISVSVRHSFVSSTGEDLFHGISANVASGDVPKLQALPEVKRIFPVRLVSRPKTLSAEYSDGPLKNGSTRNEIVIPEVSANLHVDVSAKKTPVNQSSNSSAFDWNWLHKVTGVDKVHAKGIYGKGVKLAVIDTGVDYLHPALGGCFGPGCRVSFGYDLVGNNYGNTSFVPEPSDTPLATCYSGFHGTHVSGSIIMEVGKDSPFFVGLIGAAPEVTYGMYRVYGCTGFAGDDVILSAMSRAADDGAHVISMSLGEWAPIGDYYFSAFPDAVRSLKARGIAVIAAGGNDGAYSPFFLDIPGISPDAMSVASVENTHFATYSLTTSYGAKIQYGALYPFPHGTYKVYVLEFQESKPYAAFGCSSSDYPTPDQLDGDISEYLIIMRRGLCTITSAQSAAASAGFSQVIIYPDPDNLSPFIDGYAVPTPAITNNHTVYNFGSFSREDGFNLVKKYNETGSMNISIESDLPTLLVQPGGAKPNNFSSCGPTMDFKLKPQISSPGGMILSTFPTSGDGIGFGIISGTSMATPYLSSVYALVKSHNPDMSVDEIFDIIKATATPIDMFDYDSVSPAPQQGAGLVNAEAAVFHKTTVSPAEINAPWTSKLNSTNIVLTINNPSSSDVTYSLSNFPAAGMAMYPQGEEWPDESGFLNSLFYRLEAMSFHSGLDFICPDGSSCSSVTVSGGKSAQITVKIEVDEQPADIIPIYSGFVNITSSLGEVLTVPYVGPAYDYGSAAMYGLKTPNKASLLDVWSNERSLYTEPQVYITSTRADMGQYHVFNYSGSNSPTLISSTLQPLQWLKIDLVRWNTSIVPTYYGYNRSYVYPPLTNPFMKDNGTDGAGPVIGLMYQQNGPGPHFAVNSPLSTFVSDTAGTLSLGLYEGSYRIILQGLKFGYNVSDLDAWETWLGPVFDIPVNVTVV</sequence>
<keyword evidence="3 8" id="KW-0732">Signal</keyword>
<evidence type="ECO:0000256" key="6">
    <source>
        <dbReference type="PIRSR" id="PIRSR615500-1"/>
    </source>
</evidence>
<evidence type="ECO:0000313" key="11">
    <source>
        <dbReference type="EMBL" id="KKA27995.1"/>
    </source>
</evidence>
<evidence type="ECO:0000313" key="12">
    <source>
        <dbReference type="Proteomes" id="UP000033483"/>
    </source>
</evidence>
<dbReference type="InterPro" id="IPR000209">
    <property type="entry name" value="Peptidase_S8/S53_dom"/>
</dbReference>
<dbReference type="GO" id="GO:0016020">
    <property type="term" value="C:membrane"/>
    <property type="evidence" value="ECO:0007669"/>
    <property type="project" value="InterPro"/>
</dbReference>
<dbReference type="PRINTS" id="PR00723">
    <property type="entry name" value="SUBTILISIN"/>
</dbReference>
<protein>
    <recommendedName>
        <fullName evidence="13">Peptidase S8/S53 domain-containing protein</fullName>
    </recommendedName>
</protein>
<keyword evidence="12" id="KW-1185">Reference proteome</keyword>
<dbReference type="PROSITE" id="PS51892">
    <property type="entry name" value="SUBTILASE"/>
    <property type="match status" value="1"/>
</dbReference>
<dbReference type="SUPFAM" id="SSF52025">
    <property type="entry name" value="PA domain"/>
    <property type="match status" value="1"/>
</dbReference>
<dbReference type="InterPro" id="IPR015500">
    <property type="entry name" value="Peptidase_S8_subtilisin-rel"/>
</dbReference>
<dbReference type="InterPro" id="IPR010435">
    <property type="entry name" value="C5a/SBT2-like_Fn3"/>
</dbReference>
<evidence type="ECO:0000256" key="2">
    <source>
        <dbReference type="ARBA" id="ARBA00022670"/>
    </source>
</evidence>
<feature type="active site" description="Charge relay system" evidence="6 7">
    <location>
        <position position="587"/>
    </location>
</feature>
<dbReference type="SUPFAM" id="SSF52743">
    <property type="entry name" value="Subtilisin-like"/>
    <property type="match status" value="1"/>
</dbReference>
<evidence type="ECO:0000256" key="3">
    <source>
        <dbReference type="ARBA" id="ARBA00022729"/>
    </source>
</evidence>
<accession>A0A0F4ZCN4</accession>
<keyword evidence="2 7" id="KW-0645">Protease</keyword>
<name>A0A0F4ZCN4_9PEZI</name>
<comment type="similarity">
    <text evidence="1 7">Belongs to the peptidase S8 family.</text>
</comment>
<comment type="caution">
    <text evidence="11">The sequence shown here is derived from an EMBL/GenBank/DDBJ whole genome shotgun (WGS) entry which is preliminary data.</text>
</comment>
<feature type="signal peptide" evidence="8">
    <location>
        <begin position="1"/>
        <end position="20"/>
    </location>
</feature>
<evidence type="ECO:0000256" key="5">
    <source>
        <dbReference type="ARBA" id="ARBA00022825"/>
    </source>
</evidence>
<dbReference type="AlphaFoldDB" id="A0A0F4ZCN4"/>
<dbReference type="Gene3D" id="3.40.50.200">
    <property type="entry name" value="Peptidase S8/S53 domain"/>
    <property type="match status" value="2"/>
</dbReference>
<evidence type="ECO:0000256" key="8">
    <source>
        <dbReference type="SAM" id="SignalP"/>
    </source>
</evidence>
<evidence type="ECO:0000259" key="9">
    <source>
        <dbReference type="Pfam" id="PF00082"/>
    </source>
</evidence>
<dbReference type="Pfam" id="PF06280">
    <property type="entry name" value="fn3_5"/>
    <property type="match status" value="1"/>
</dbReference>
<dbReference type="PANTHER" id="PTHR43806">
    <property type="entry name" value="PEPTIDASE S8"/>
    <property type="match status" value="1"/>
</dbReference>
<dbReference type="InterPro" id="IPR046450">
    <property type="entry name" value="PA_dom_sf"/>
</dbReference>
<dbReference type="InterPro" id="IPR036852">
    <property type="entry name" value="Peptidase_S8/S53_dom_sf"/>
</dbReference>
<dbReference type="GO" id="GO:0004252">
    <property type="term" value="F:serine-type endopeptidase activity"/>
    <property type="evidence" value="ECO:0007669"/>
    <property type="project" value="UniProtKB-UniRule"/>
</dbReference>
<dbReference type="EMBL" id="LAEV01001462">
    <property type="protein sequence ID" value="KKA27995.1"/>
    <property type="molecule type" value="Genomic_DNA"/>
</dbReference>
<keyword evidence="5 7" id="KW-0720">Serine protease</keyword>
<dbReference type="Pfam" id="PF00082">
    <property type="entry name" value="Peptidase_S8"/>
    <property type="match status" value="1"/>
</dbReference>
<keyword evidence="4 7" id="KW-0378">Hydrolase</keyword>
<feature type="active site" description="Charge relay system" evidence="6 7">
    <location>
        <position position="251"/>
    </location>
</feature>
<evidence type="ECO:0000256" key="7">
    <source>
        <dbReference type="PROSITE-ProRule" id="PRU01240"/>
    </source>
</evidence>
<organism evidence="11 12">
    <name type="scientific">Thielaviopsis punctulata</name>
    <dbReference type="NCBI Taxonomy" id="72032"/>
    <lineage>
        <taxon>Eukaryota</taxon>
        <taxon>Fungi</taxon>
        <taxon>Dikarya</taxon>
        <taxon>Ascomycota</taxon>
        <taxon>Pezizomycotina</taxon>
        <taxon>Sordariomycetes</taxon>
        <taxon>Hypocreomycetidae</taxon>
        <taxon>Microascales</taxon>
        <taxon>Ceratocystidaceae</taxon>
        <taxon>Thielaviopsis</taxon>
    </lineage>
</organism>
<dbReference type="InterPro" id="IPR050131">
    <property type="entry name" value="Peptidase_S8_subtilisin-like"/>
</dbReference>
<proteinExistence type="inferred from homology"/>
<feature type="active site" description="Charge relay system" evidence="6 7">
    <location>
        <position position="198"/>
    </location>
</feature>